<dbReference type="STRING" id="1440774.Y900_019165"/>
<dbReference type="Gene3D" id="1.10.10.10">
    <property type="entry name" value="Winged helix-like DNA-binding domain superfamily/Winged helix DNA-binding domain"/>
    <property type="match status" value="1"/>
</dbReference>
<name>A0A064CQI9_9MYCO</name>
<dbReference type="EMBL" id="JALN02000001">
    <property type="protein sequence ID" value="KDF00994.1"/>
    <property type="molecule type" value="Genomic_DNA"/>
</dbReference>
<dbReference type="GO" id="GO:0003677">
    <property type="term" value="F:DNA binding"/>
    <property type="evidence" value="ECO:0007669"/>
    <property type="project" value="UniProtKB-KW"/>
</dbReference>
<comment type="caution">
    <text evidence="5">The sequence shown here is derived from an EMBL/GenBank/DDBJ whole genome shotgun (WGS) entry which is preliminary data.</text>
</comment>
<organism evidence="5 6">
    <name type="scientific">Mycolicibacterium aromaticivorans JS19b1 = JCM 16368</name>
    <dbReference type="NCBI Taxonomy" id="1440774"/>
    <lineage>
        <taxon>Bacteria</taxon>
        <taxon>Bacillati</taxon>
        <taxon>Actinomycetota</taxon>
        <taxon>Actinomycetes</taxon>
        <taxon>Mycobacteriales</taxon>
        <taxon>Mycobacteriaceae</taxon>
        <taxon>Mycolicibacterium</taxon>
    </lineage>
</organism>
<dbReference type="PROSITE" id="PS50949">
    <property type="entry name" value="HTH_GNTR"/>
    <property type="match status" value="1"/>
</dbReference>
<dbReference type="GO" id="GO:0003700">
    <property type="term" value="F:DNA-binding transcription factor activity"/>
    <property type="evidence" value="ECO:0007669"/>
    <property type="project" value="InterPro"/>
</dbReference>
<dbReference type="SMART" id="SM00345">
    <property type="entry name" value="HTH_GNTR"/>
    <property type="match status" value="1"/>
</dbReference>
<evidence type="ECO:0000259" key="4">
    <source>
        <dbReference type="PROSITE" id="PS50949"/>
    </source>
</evidence>
<dbReference type="CDD" id="cd07377">
    <property type="entry name" value="WHTH_GntR"/>
    <property type="match status" value="1"/>
</dbReference>
<keyword evidence="3" id="KW-0804">Transcription</keyword>
<dbReference type="InterPro" id="IPR036388">
    <property type="entry name" value="WH-like_DNA-bd_sf"/>
</dbReference>
<dbReference type="RefSeq" id="WP_036343758.1">
    <property type="nucleotide sequence ID" value="NZ_JALN02000001.1"/>
</dbReference>
<keyword evidence="6" id="KW-1185">Reference proteome</keyword>
<gene>
    <name evidence="5" type="ORF">Y900_019165</name>
</gene>
<dbReference type="Pfam" id="PF00392">
    <property type="entry name" value="GntR"/>
    <property type="match status" value="1"/>
</dbReference>
<dbReference type="SUPFAM" id="SSF46785">
    <property type="entry name" value="Winged helix' DNA-binding domain"/>
    <property type="match status" value="1"/>
</dbReference>
<dbReference type="AlphaFoldDB" id="A0A064CQI9"/>
<proteinExistence type="predicted"/>
<dbReference type="eggNOG" id="COG1725">
    <property type="taxonomic scope" value="Bacteria"/>
</dbReference>
<keyword evidence="2" id="KW-0238">DNA-binding</keyword>
<dbReference type="Proteomes" id="UP000022835">
    <property type="component" value="Unassembled WGS sequence"/>
</dbReference>
<dbReference type="InterPro" id="IPR000524">
    <property type="entry name" value="Tscrpt_reg_HTH_GntR"/>
</dbReference>
<evidence type="ECO:0000256" key="3">
    <source>
        <dbReference type="ARBA" id="ARBA00023163"/>
    </source>
</evidence>
<keyword evidence="1" id="KW-0805">Transcription regulation</keyword>
<sequence>MSDLGVWLRVDGQASRPLFDQLRTQIIEGIRDGRLSPGTRLPTVRELAVQLNLAVNTVARAYRELESAGIVETRGRFGTFVARADPADAAMAAAARAYVEAARALGLGKQEALRYLDNAFG</sequence>
<dbReference type="OrthoDB" id="4307011at2"/>
<reference evidence="5" key="1">
    <citation type="submission" date="2014-05" db="EMBL/GenBank/DDBJ databases">
        <title>Genome sequence of Mycobacterium aromaticivorans strain JS19b1T (= DSM 45407T).</title>
        <authorList>
            <person name="Kwak Y."/>
            <person name="Park G.-S."/>
            <person name="Li Q.X."/>
            <person name="Lee S.-E."/>
            <person name="Shin J.-H."/>
        </authorList>
    </citation>
    <scope>NUCLEOTIDE SEQUENCE [LARGE SCALE GENOMIC DNA]</scope>
    <source>
        <strain evidence="5">JS19b1</strain>
    </source>
</reference>
<dbReference type="PANTHER" id="PTHR38445:SF9">
    <property type="entry name" value="HTH-TYPE TRANSCRIPTIONAL REPRESSOR YTRA"/>
    <property type="match status" value="1"/>
</dbReference>
<feature type="domain" description="HTH gntR-type" evidence="4">
    <location>
        <begin position="16"/>
        <end position="84"/>
    </location>
</feature>
<evidence type="ECO:0000313" key="5">
    <source>
        <dbReference type="EMBL" id="KDF00994.1"/>
    </source>
</evidence>
<protein>
    <submittedName>
        <fullName evidence="5">GntR family transcriptional regulator</fullName>
    </submittedName>
</protein>
<evidence type="ECO:0000313" key="6">
    <source>
        <dbReference type="Proteomes" id="UP000022835"/>
    </source>
</evidence>
<dbReference type="PANTHER" id="PTHR38445">
    <property type="entry name" value="HTH-TYPE TRANSCRIPTIONAL REPRESSOR YTRA"/>
    <property type="match status" value="1"/>
</dbReference>
<dbReference type="InterPro" id="IPR036390">
    <property type="entry name" value="WH_DNA-bd_sf"/>
</dbReference>
<evidence type="ECO:0000256" key="1">
    <source>
        <dbReference type="ARBA" id="ARBA00023015"/>
    </source>
</evidence>
<accession>A0A064CQI9</accession>
<evidence type="ECO:0000256" key="2">
    <source>
        <dbReference type="ARBA" id="ARBA00023125"/>
    </source>
</evidence>